<name>A0AAU7QF62_9GAMM</name>
<keyword evidence="1" id="KW-0472">Membrane</keyword>
<protein>
    <submittedName>
        <fullName evidence="2">DUF1440 domain-containing protein</fullName>
    </submittedName>
</protein>
<sequence>MTLAATTTKEKILLAILLGIIAGVICAITKFGWEIPFPPRTPARDLTNPPQEILQQLGFSFGFTHITYSYNGNPRPIISFIMHFGFSMTFALLYCLIAEFKKGITLWQGSLYGLFVWFIFHVVLLPAFGTVPAPWHQPLAEHFSEITGHMFCFWVAELARRDLRSRFTHQHENFS</sequence>
<feature type="transmembrane region" description="Helical" evidence="1">
    <location>
        <begin position="12"/>
        <end position="33"/>
    </location>
</feature>
<dbReference type="AlphaFoldDB" id="A0AAU7QF62"/>
<dbReference type="EMBL" id="CP157947">
    <property type="protein sequence ID" value="XBS71563.1"/>
    <property type="molecule type" value="Genomic_DNA"/>
</dbReference>
<accession>A0AAU7QF62</accession>
<evidence type="ECO:0000256" key="1">
    <source>
        <dbReference type="SAM" id="Phobius"/>
    </source>
</evidence>
<reference evidence="2" key="1">
    <citation type="submission" date="2024-06" db="EMBL/GenBank/DDBJ databases">
        <authorList>
            <person name="Coelho C."/>
            <person name="Bento M."/>
            <person name="Garcia E."/>
            <person name="Camelo A."/>
            <person name="Brandao I."/>
            <person name="Espirito Santo C."/>
            <person name="Trovao J."/>
            <person name="Verissimo A."/>
            <person name="Costa J."/>
            <person name="Tiago I."/>
        </authorList>
    </citation>
    <scope>NUCLEOTIDE SEQUENCE</scope>
    <source>
        <strain evidence="2">KWT182</strain>
    </source>
</reference>
<keyword evidence="1" id="KW-0812">Transmembrane</keyword>
<dbReference type="Pfam" id="PF07274">
    <property type="entry name" value="DUF1440"/>
    <property type="match status" value="1"/>
</dbReference>
<proteinExistence type="predicted"/>
<feature type="transmembrane region" description="Helical" evidence="1">
    <location>
        <begin position="77"/>
        <end position="97"/>
    </location>
</feature>
<organism evidence="2">
    <name type="scientific">Acerihabitans sp. KWT182</name>
    <dbReference type="NCBI Taxonomy" id="3157919"/>
    <lineage>
        <taxon>Bacteria</taxon>
        <taxon>Pseudomonadati</taxon>
        <taxon>Pseudomonadota</taxon>
        <taxon>Gammaproteobacteria</taxon>
        <taxon>Enterobacterales</taxon>
        <taxon>Pectobacteriaceae</taxon>
        <taxon>Acerihabitans</taxon>
    </lineage>
</organism>
<feature type="transmembrane region" description="Helical" evidence="1">
    <location>
        <begin position="109"/>
        <end position="129"/>
    </location>
</feature>
<keyword evidence="1" id="KW-1133">Transmembrane helix</keyword>
<evidence type="ECO:0000313" key="2">
    <source>
        <dbReference type="EMBL" id="XBS71563.1"/>
    </source>
</evidence>
<dbReference type="InterPro" id="IPR009898">
    <property type="entry name" value="DUF1440"/>
</dbReference>
<gene>
    <name evidence="2" type="ORF">ABK905_11930</name>
</gene>